<dbReference type="GO" id="GO:0008194">
    <property type="term" value="F:UDP-glycosyltransferase activity"/>
    <property type="evidence" value="ECO:0007669"/>
    <property type="project" value="InterPro"/>
</dbReference>
<dbReference type="EMBL" id="BJVJ01000001">
    <property type="protein sequence ID" value="GEL21184.1"/>
    <property type="molecule type" value="Genomic_DNA"/>
</dbReference>
<dbReference type="InterPro" id="IPR010610">
    <property type="entry name" value="EryCIII-like_C"/>
</dbReference>
<keyword evidence="4" id="KW-1185">Reference proteome</keyword>
<evidence type="ECO:0000259" key="2">
    <source>
        <dbReference type="Pfam" id="PF06722"/>
    </source>
</evidence>
<evidence type="ECO:0000313" key="4">
    <source>
        <dbReference type="Proteomes" id="UP000321685"/>
    </source>
</evidence>
<dbReference type="Gene3D" id="3.40.50.2000">
    <property type="entry name" value="Glycogen Phosphorylase B"/>
    <property type="match status" value="2"/>
</dbReference>
<comment type="caution">
    <text evidence="3">The sequence shown here is derived from an EMBL/GenBank/DDBJ whole genome shotgun (WGS) entry which is preliminary data.</text>
</comment>
<dbReference type="OrthoDB" id="6620093at2"/>
<accession>A0A511DBY3</accession>
<dbReference type="Proteomes" id="UP000321685">
    <property type="component" value="Unassembled WGS sequence"/>
</dbReference>
<organism evidence="3 4">
    <name type="scientific">Pseudonocardia sulfidoxydans NBRC 16205</name>
    <dbReference type="NCBI Taxonomy" id="1223511"/>
    <lineage>
        <taxon>Bacteria</taxon>
        <taxon>Bacillati</taxon>
        <taxon>Actinomycetota</taxon>
        <taxon>Actinomycetes</taxon>
        <taxon>Pseudonocardiales</taxon>
        <taxon>Pseudonocardiaceae</taxon>
        <taxon>Pseudonocardia</taxon>
    </lineage>
</organism>
<dbReference type="PANTHER" id="PTHR48050:SF13">
    <property type="entry name" value="STEROL 3-BETA-GLUCOSYLTRANSFERASE UGT80A2"/>
    <property type="match status" value="1"/>
</dbReference>
<dbReference type="AlphaFoldDB" id="A0A511DBY3"/>
<proteinExistence type="predicted"/>
<dbReference type="CDD" id="cd03784">
    <property type="entry name" value="GT1_Gtf-like"/>
    <property type="match status" value="1"/>
</dbReference>
<feature type="domain" description="Erythromycin biosynthesis protein CIII-like C-terminal" evidence="2">
    <location>
        <begin position="281"/>
        <end position="408"/>
    </location>
</feature>
<protein>
    <submittedName>
        <fullName evidence="3">Glycosyl transferase</fullName>
    </submittedName>
</protein>
<dbReference type="GO" id="GO:0016758">
    <property type="term" value="F:hexosyltransferase activity"/>
    <property type="evidence" value="ECO:0007669"/>
    <property type="project" value="UniProtKB-ARBA"/>
</dbReference>
<dbReference type="Pfam" id="PF06722">
    <property type="entry name" value="EryCIII-like_C"/>
    <property type="match status" value="1"/>
</dbReference>
<name>A0A511DBY3_9PSEU</name>
<keyword evidence="3" id="KW-0808">Transferase</keyword>
<dbReference type="InterPro" id="IPR002213">
    <property type="entry name" value="UDP_glucos_trans"/>
</dbReference>
<sequence length="436" mass="45438">MSTFLVYTPPAAGHVFPLVPGLRALAARGHRIHVRTSPELVDRLAGAGVLTGGIEAAPVDPRITAHTAASDGPAGRGVDDLAALLARSGWEAEDLHASVARVRPDALLVDANTYGAATAAQTTGLPWATVLPSVLPYPGARIPPYGLGLRPRTGPLGALRDAVLWKVVERAYGRSLLPGLNDVRRAEGLPPLRSPLQHVGGADRVLVLTGEPLEYPRTDLPGHIRIVGGQPWDPPADEPAWLAEPGAPWVLVTCSTHYQGDEALAATAVEALRDEPVRVLLTLADAYDSATVPQAPNVRVERFVPHAPVLARAAAVVCPSGMGIVAKSVAAGVPVVAVPFGRDQPEVARRVAQAGTGVVLPARRLDPARLRRAVRTALALRDTARAVAATITPAEIAAGCFADAATELVGLHDDHPDGRVSAPGGQLPSPRTVRPC</sequence>
<gene>
    <name evidence="3" type="ORF">PSU4_01380</name>
</gene>
<dbReference type="InterPro" id="IPR050426">
    <property type="entry name" value="Glycosyltransferase_28"/>
</dbReference>
<dbReference type="GO" id="GO:0017000">
    <property type="term" value="P:antibiotic biosynthetic process"/>
    <property type="evidence" value="ECO:0007669"/>
    <property type="project" value="UniProtKB-ARBA"/>
</dbReference>
<dbReference type="RefSeq" id="WP_147101577.1">
    <property type="nucleotide sequence ID" value="NZ_BJVJ01000001.1"/>
</dbReference>
<feature type="region of interest" description="Disordered" evidence="1">
    <location>
        <begin position="412"/>
        <end position="436"/>
    </location>
</feature>
<evidence type="ECO:0000313" key="3">
    <source>
        <dbReference type="EMBL" id="GEL21184.1"/>
    </source>
</evidence>
<dbReference type="PANTHER" id="PTHR48050">
    <property type="entry name" value="STEROL 3-BETA-GLUCOSYLTRANSFERASE"/>
    <property type="match status" value="1"/>
</dbReference>
<dbReference type="SUPFAM" id="SSF53756">
    <property type="entry name" value="UDP-Glycosyltransferase/glycogen phosphorylase"/>
    <property type="match status" value="1"/>
</dbReference>
<evidence type="ECO:0000256" key="1">
    <source>
        <dbReference type="SAM" id="MobiDB-lite"/>
    </source>
</evidence>
<reference evidence="3 4" key="1">
    <citation type="submission" date="2019-07" db="EMBL/GenBank/DDBJ databases">
        <title>Whole genome shotgun sequence of Pseudonocardia sulfidoxydans NBRC 16205.</title>
        <authorList>
            <person name="Hosoyama A."/>
            <person name="Uohara A."/>
            <person name="Ohji S."/>
            <person name="Ichikawa N."/>
        </authorList>
    </citation>
    <scope>NUCLEOTIDE SEQUENCE [LARGE SCALE GENOMIC DNA]</scope>
    <source>
        <strain evidence="3 4">NBRC 16205</strain>
    </source>
</reference>